<dbReference type="InterPro" id="IPR036866">
    <property type="entry name" value="RibonucZ/Hydroxyglut_hydro"/>
</dbReference>
<feature type="compositionally biased region" description="Polar residues" evidence="1">
    <location>
        <begin position="271"/>
        <end position="284"/>
    </location>
</feature>
<dbReference type="EMBL" id="JAOPGA020001288">
    <property type="protein sequence ID" value="KAL0486964.1"/>
    <property type="molecule type" value="Genomic_DNA"/>
</dbReference>
<keyword evidence="3" id="KW-1185">Reference proteome</keyword>
<proteinExistence type="predicted"/>
<evidence type="ECO:0000256" key="1">
    <source>
        <dbReference type="SAM" id="MobiDB-lite"/>
    </source>
</evidence>
<reference evidence="2 3" key="1">
    <citation type="submission" date="2024-03" db="EMBL/GenBank/DDBJ databases">
        <title>The Acrasis kona genome and developmental transcriptomes reveal deep origins of eukaryotic multicellular pathways.</title>
        <authorList>
            <person name="Sheikh S."/>
            <person name="Fu C.-J."/>
            <person name="Brown M.W."/>
            <person name="Baldauf S.L."/>
        </authorList>
    </citation>
    <scope>NUCLEOTIDE SEQUENCE [LARGE SCALE GENOMIC DNA]</scope>
    <source>
        <strain evidence="2 3">ATCC MYA-3509</strain>
    </source>
</reference>
<evidence type="ECO:0000313" key="3">
    <source>
        <dbReference type="Proteomes" id="UP001431209"/>
    </source>
</evidence>
<feature type="region of interest" description="Disordered" evidence="1">
    <location>
        <begin position="260"/>
        <end position="284"/>
    </location>
</feature>
<dbReference type="PANTHER" id="PTHR33835">
    <property type="entry name" value="YALI0C07656P"/>
    <property type="match status" value="1"/>
</dbReference>
<dbReference type="Proteomes" id="UP001431209">
    <property type="component" value="Unassembled WGS sequence"/>
</dbReference>
<sequence>MSLSPVYVPVEVGPNFWNVRADFNKLYIVNIYTHMSLIKLSNGKFLLIDTVELTEGLKSHIDQMTNNGLDIEAIVGVHPFHTIHFQKFYESYPNAEFYGTPRHVRVLTKIPWRGDLTSCVVQSKWAPDVEFRIPEGAEFVDPKPEKSNHFSCAWVYHKPSRTIHIDDTVMYAEAPGFLMRLFGYKKGSMAFHPSIKGPGLLPHPDSPFVFREWVNKVIQDWDFDNIVTAHFGNKIGGAKALLKQTVDAAEPMFKALCEQKKNKPSPDDWQSPITSSNDQNCECG</sequence>
<comment type="caution">
    <text evidence="2">The sequence shown here is derived from an EMBL/GenBank/DDBJ whole genome shotgun (WGS) entry which is preliminary data.</text>
</comment>
<dbReference type="InterPro" id="IPR025638">
    <property type="entry name" value="DUF4336"/>
</dbReference>
<name>A0AAW2ZCC5_9EUKA</name>
<dbReference type="PANTHER" id="PTHR33835:SF1">
    <property type="entry name" value="METALLO-BETA-LACTAMASE DOMAIN-CONTAINING PROTEIN"/>
    <property type="match status" value="1"/>
</dbReference>
<dbReference type="SUPFAM" id="SSF56281">
    <property type="entry name" value="Metallo-hydrolase/oxidoreductase"/>
    <property type="match status" value="1"/>
</dbReference>
<accession>A0AAW2ZCC5</accession>
<protein>
    <recommendedName>
        <fullName evidence="4">Metallo-beta-lactamase domain-containing protein</fullName>
    </recommendedName>
</protein>
<organism evidence="2 3">
    <name type="scientific">Acrasis kona</name>
    <dbReference type="NCBI Taxonomy" id="1008807"/>
    <lineage>
        <taxon>Eukaryota</taxon>
        <taxon>Discoba</taxon>
        <taxon>Heterolobosea</taxon>
        <taxon>Tetramitia</taxon>
        <taxon>Eutetramitia</taxon>
        <taxon>Acrasidae</taxon>
        <taxon>Acrasis</taxon>
    </lineage>
</organism>
<evidence type="ECO:0008006" key="4">
    <source>
        <dbReference type="Google" id="ProtNLM"/>
    </source>
</evidence>
<gene>
    <name evidence="2" type="ORF">AKO1_001270</name>
</gene>
<dbReference type="AlphaFoldDB" id="A0AAW2ZCC5"/>
<evidence type="ECO:0000313" key="2">
    <source>
        <dbReference type="EMBL" id="KAL0486964.1"/>
    </source>
</evidence>